<name>A0A1H5IY90_9PSED</name>
<accession>A0A1H5IY90</accession>
<organism evidence="3 4">
    <name type="scientific">Pseudomonas palleroniana</name>
    <dbReference type="NCBI Taxonomy" id="191390"/>
    <lineage>
        <taxon>Bacteria</taxon>
        <taxon>Pseudomonadati</taxon>
        <taxon>Pseudomonadota</taxon>
        <taxon>Gammaproteobacteria</taxon>
        <taxon>Pseudomonadales</taxon>
        <taxon>Pseudomonadaceae</taxon>
        <taxon>Pseudomonas</taxon>
    </lineage>
</organism>
<dbReference type="Proteomes" id="UP000423257">
    <property type="component" value="Unassembled WGS sequence"/>
</dbReference>
<dbReference type="Proteomes" id="UP000199129">
    <property type="component" value="Unassembled WGS sequence"/>
</dbReference>
<dbReference type="Proteomes" id="UP000240476">
    <property type="component" value="Unassembled WGS sequence"/>
</dbReference>
<evidence type="ECO:0000313" key="2">
    <source>
        <dbReference type="EMBL" id="PTC28270.1"/>
    </source>
</evidence>
<protein>
    <submittedName>
        <fullName evidence="1">Type III secretion protein</fullName>
    </submittedName>
</protein>
<dbReference type="EMBL" id="VZPQ01000006">
    <property type="protein sequence ID" value="KAB0566960.1"/>
    <property type="molecule type" value="Genomic_DNA"/>
</dbReference>
<reference evidence="2 5" key="2">
    <citation type="submission" date="2018-03" db="EMBL/GenBank/DDBJ databases">
        <title>Draft genome sequence of the type strain of Pseudomonas palleroniana LMG 23076, isolated from rice in Cameroon.</title>
        <authorList>
            <person name="Tambong J.T."/>
        </authorList>
    </citation>
    <scope>NUCLEOTIDE SEQUENCE [LARGE SCALE GENOMIC DNA]</scope>
    <source>
        <strain evidence="2 5">LMG 23076</strain>
    </source>
</reference>
<reference evidence="1 6" key="3">
    <citation type="submission" date="2019-09" db="EMBL/GenBank/DDBJ databases">
        <title>Draft genome sequences of 48 bacterial type strains from the CCUG.</title>
        <authorList>
            <person name="Tunovic T."/>
            <person name="Pineiro-Iglesias B."/>
            <person name="Unosson C."/>
            <person name="Inganas E."/>
            <person name="Ohlen M."/>
            <person name="Cardew S."/>
            <person name="Jensie-Markopoulos S."/>
            <person name="Salva-Serra F."/>
            <person name="Jaen-Luchoro D."/>
            <person name="Karlsson R."/>
            <person name="Svensson-Stadler L."/>
            <person name="Chun J."/>
            <person name="Moore E."/>
        </authorList>
    </citation>
    <scope>NUCLEOTIDE SEQUENCE [LARGE SCALE GENOMIC DNA]</scope>
    <source>
        <strain evidence="1 6">CCUG 51524</strain>
    </source>
</reference>
<evidence type="ECO:0000313" key="5">
    <source>
        <dbReference type="Proteomes" id="UP000240476"/>
    </source>
</evidence>
<proteinExistence type="predicted"/>
<keyword evidence="5" id="KW-1185">Reference proteome</keyword>
<evidence type="ECO:0000313" key="6">
    <source>
        <dbReference type="Proteomes" id="UP000423257"/>
    </source>
</evidence>
<dbReference type="RefSeq" id="WP_090366935.1">
    <property type="nucleotide sequence ID" value="NZ_FNUA01000002.1"/>
</dbReference>
<evidence type="ECO:0000313" key="3">
    <source>
        <dbReference type="EMBL" id="SEE45205.1"/>
    </source>
</evidence>
<dbReference type="EMBL" id="FNUA01000002">
    <property type="protein sequence ID" value="SEE45205.1"/>
    <property type="molecule type" value="Genomic_DNA"/>
</dbReference>
<evidence type="ECO:0000313" key="4">
    <source>
        <dbReference type="Proteomes" id="UP000199129"/>
    </source>
</evidence>
<reference evidence="3 4" key="1">
    <citation type="submission" date="2016-10" db="EMBL/GenBank/DDBJ databases">
        <authorList>
            <person name="de Groot N.N."/>
        </authorList>
    </citation>
    <scope>NUCLEOTIDE SEQUENCE [LARGE SCALE GENOMIC DNA]</scope>
    <source>
        <strain evidence="3 4">BS3265</strain>
    </source>
</reference>
<sequence>MESLEGEDDLAHWLSGSDPQITLTEGDSRIVLRRDSGALVLGVELTQHVPTNAQLENWMRPGAASLHHFPGALAQDPAHGALWLLECLHDAPHPTQVQKSLEALLNQRDTWRAVMARLARPARALRTTSRHPLSP</sequence>
<gene>
    <name evidence="2" type="ORF">C9383_11105</name>
    <name evidence="1" type="ORF">F7R03_11880</name>
    <name evidence="3" type="ORF">SAMN04490198_1494</name>
</gene>
<dbReference type="AlphaFoldDB" id="A0A1H5IY90"/>
<evidence type="ECO:0000313" key="1">
    <source>
        <dbReference type="EMBL" id="KAB0566960.1"/>
    </source>
</evidence>
<dbReference type="EMBL" id="PYWX01000031">
    <property type="protein sequence ID" value="PTC28270.1"/>
    <property type="molecule type" value="Genomic_DNA"/>
</dbReference>